<dbReference type="Proteomes" id="UP000280307">
    <property type="component" value="Unassembled WGS sequence"/>
</dbReference>
<evidence type="ECO:0000313" key="1">
    <source>
        <dbReference type="EMBL" id="RRR68654.1"/>
    </source>
</evidence>
<dbReference type="AlphaFoldDB" id="A0A426TUD2"/>
<reference evidence="1 2" key="1">
    <citation type="submission" date="2018-12" db="EMBL/GenBank/DDBJ databases">
        <title>Genome Sequence of Candidatus Viridilinea halotolerans isolated from saline sulfide-rich spring.</title>
        <authorList>
            <person name="Grouzdev D.S."/>
            <person name="Burganskaya E.I."/>
            <person name="Krutkina M.S."/>
            <person name="Sukhacheva M.V."/>
            <person name="Gorlenko V.M."/>
        </authorList>
    </citation>
    <scope>NUCLEOTIDE SEQUENCE [LARGE SCALE GENOMIC DNA]</scope>
    <source>
        <strain evidence="1">Chok-6</strain>
    </source>
</reference>
<accession>A0A426TUD2</accession>
<comment type="caution">
    <text evidence="1">The sequence shown here is derived from an EMBL/GenBank/DDBJ whole genome shotgun (WGS) entry which is preliminary data.</text>
</comment>
<dbReference type="EMBL" id="RSAS01000703">
    <property type="protein sequence ID" value="RRR68654.1"/>
    <property type="molecule type" value="Genomic_DNA"/>
</dbReference>
<gene>
    <name evidence="1" type="ORF">EI684_17330</name>
</gene>
<organism evidence="1 2">
    <name type="scientific">Candidatus Viridilinea halotolerans</name>
    <dbReference type="NCBI Taxonomy" id="2491704"/>
    <lineage>
        <taxon>Bacteria</taxon>
        <taxon>Bacillati</taxon>
        <taxon>Chloroflexota</taxon>
        <taxon>Chloroflexia</taxon>
        <taxon>Chloroflexales</taxon>
        <taxon>Chloroflexineae</taxon>
        <taxon>Oscillochloridaceae</taxon>
        <taxon>Candidatus Viridilinea</taxon>
    </lineage>
</organism>
<proteinExistence type="predicted"/>
<protein>
    <submittedName>
        <fullName evidence="1">Uncharacterized protein</fullName>
    </submittedName>
</protein>
<evidence type="ECO:0000313" key="2">
    <source>
        <dbReference type="Proteomes" id="UP000280307"/>
    </source>
</evidence>
<name>A0A426TUD2_9CHLR</name>
<sequence>MGHNQIDEHYLGVLSDTLLYPEARQFLDRFLKEYELLPTKQMVGLLTFSRNWGELLRFVKHQEGRDWGNKDHYKQFYAQLRRYLDDAKTGLRIRIKEPLDFIPANLSRNDERARQEQWAGALAHEFVQHLVAAALYHAVGE</sequence>